<proteinExistence type="predicted"/>
<evidence type="ECO:0000313" key="2">
    <source>
        <dbReference type="EMBL" id="PCH39170.1"/>
    </source>
</evidence>
<reference evidence="2 3" key="1">
    <citation type="journal article" date="2012" name="Science">
        <title>The Paleozoic origin of enzymatic lignin decomposition reconstructed from 31 fungal genomes.</title>
        <authorList>
            <person name="Floudas D."/>
            <person name="Binder M."/>
            <person name="Riley R."/>
            <person name="Barry K."/>
            <person name="Blanchette R.A."/>
            <person name="Henrissat B."/>
            <person name="Martinez A.T."/>
            <person name="Otillar R."/>
            <person name="Spatafora J.W."/>
            <person name="Yadav J.S."/>
            <person name="Aerts A."/>
            <person name="Benoit I."/>
            <person name="Boyd A."/>
            <person name="Carlson A."/>
            <person name="Copeland A."/>
            <person name="Coutinho P.M."/>
            <person name="de Vries R.P."/>
            <person name="Ferreira P."/>
            <person name="Findley K."/>
            <person name="Foster B."/>
            <person name="Gaskell J."/>
            <person name="Glotzer D."/>
            <person name="Gorecki P."/>
            <person name="Heitman J."/>
            <person name="Hesse C."/>
            <person name="Hori C."/>
            <person name="Igarashi K."/>
            <person name="Jurgens J.A."/>
            <person name="Kallen N."/>
            <person name="Kersten P."/>
            <person name="Kohler A."/>
            <person name="Kuees U."/>
            <person name="Kumar T.K.A."/>
            <person name="Kuo A."/>
            <person name="LaButti K."/>
            <person name="Larrondo L.F."/>
            <person name="Lindquist E."/>
            <person name="Ling A."/>
            <person name="Lombard V."/>
            <person name="Lucas S."/>
            <person name="Lundell T."/>
            <person name="Martin R."/>
            <person name="McLaughlin D.J."/>
            <person name="Morgenstern I."/>
            <person name="Morin E."/>
            <person name="Murat C."/>
            <person name="Nagy L.G."/>
            <person name="Nolan M."/>
            <person name="Ohm R.A."/>
            <person name="Patyshakuliyeva A."/>
            <person name="Rokas A."/>
            <person name="Ruiz-Duenas F.J."/>
            <person name="Sabat G."/>
            <person name="Salamov A."/>
            <person name="Samejima M."/>
            <person name="Schmutz J."/>
            <person name="Slot J.C."/>
            <person name="St John F."/>
            <person name="Stenlid J."/>
            <person name="Sun H."/>
            <person name="Sun S."/>
            <person name="Syed K."/>
            <person name="Tsang A."/>
            <person name="Wiebenga A."/>
            <person name="Young D."/>
            <person name="Pisabarro A."/>
            <person name="Eastwood D.C."/>
            <person name="Martin F."/>
            <person name="Cullen D."/>
            <person name="Grigoriev I.V."/>
            <person name="Hibbett D.S."/>
        </authorList>
    </citation>
    <scope>NUCLEOTIDE SEQUENCE [LARGE SCALE GENOMIC DNA]</scope>
    <source>
        <strain evidence="2 3">MD-104</strain>
    </source>
</reference>
<dbReference type="InterPro" id="IPR002347">
    <property type="entry name" value="SDR_fam"/>
</dbReference>
<accession>A0A2H3JAA5</accession>
<dbReference type="Gene3D" id="3.40.50.720">
    <property type="entry name" value="NAD(P)-binding Rossmann-like Domain"/>
    <property type="match status" value="1"/>
</dbReference>
<dbReference type="EMBL" id="KB467965">
    <property type="protein sequence ID" value="PCH39170.1"/>
    <property type="molecule type" value="Genomic_DNA"/>
</dbReference>
<evidence type="ECO:0000313" key="3">
    <source>
        <dbReference type="Proteomes" id="UP000218811"/>
    </source>
</evidence>
<dbReference type="GO" id="GO:0016491">
    <property type="term" value="F:oxidoreductase activity"/>
    <property type="evidence" value="ECO:0007669"/>
    <property type="project" value="UniProtKB-KW"/>
</dbReference>
<name>A0A2H3JAA5_WOLCO</name>
<dbReference type="PANTHER" id="PTHR43157">
    <property type="entry name" value="PHOSPHATIDYLINOSITOL-GLYCAN BIOSYNTHESIS CLASS F PROTEIN-RELATED"/>
    <property type="match status" value="1"/>
</dbReference>
<dbReference type="InterPro" id="IPR036291">
    <property type="entry name" value="NAD(P)-bd_dom_sf"/>
</dbReference>
<keyword evidence="3" id="KW-1185">Reference proteome</keyword>
<dbReference type="STRING" id="742152.A0A2H3JAA5"/>
<dbReference type="PANTHER" id="PTHR43157:SF31">
    <property type="entry name" value="PHOSPHATIDYLINOSITOL-GLYCAN BIOSYNTHESIS CLASS F PROTEIN"/>
    <property type="match status" value="1"/>
</dbReference>
<dbReference type="OMA" id="ISGMYFA"/>
<dbReference type="Proteomes" id="UP000218811">
    <property type="component" value="Unassembled WGS sequence"/>
</dbReference>
<gene>
    <name evidence="2" type="ORF">WOLCODRAFT_167836</name>
</gene>
<dbReference type="AlphaFoldDB" id="A0A2H3JAA5"/>
<keyword evidence="1" id="KW-0560">Oxidoreductase</keyword>
<dbReference type="OrthoDB" id="191139at2759"/>
<dbReference type="SUPFAM" id="SSF51735">
    <property type="entry name" value="NAD(P)-binding Rossmann-fold domains"/>
    <property type="match status" value="1"/>
</dbReference>
<organism evidence="2 3">
    <name type="scientific">Wolfiporia cocos (strain MD-104)</name>
    <name type="common">Brown rot fungus</name>
    <dbReference type="NCBI Taxonomy" id="742152"/>
    <lineage>
        <taxon>Eukaryota</taxon>
        <taxon>Fungi</taxon>
        <taxon>Dikarya</taxon>
        <taxon>Basidiomycota</taxon>
        <taxon>Agaricomycotina</taxon>
        <taxon>Agaricomycetes</taxon>
        <taxon>Polyporales</taxon>
        <taxon>Phaeolaceae</taxon>
        <taxon>Wolfiporia</taxon>
    </lineage>
</organism>
<dbReference type="Pfam" id="PF00106">
    <property type="entry name" value="adh_short"/>
    <property type="match status" value="1"/>
</dbReference>
<dbReference type="PRINTS" id="PR00081">
    <property type="entry name" value="GDHRDH"/>
</dbReference>
<evidence type="ECO:0000256" key="1">
    <source>
        <dbReference type="ARBA" id="ARBA00023002"/>
    </source>
</evidence>
<sequence length="322" mass="35346">MSPKSFNPEELPDLSGKVIVVTGGNAGVGYAVIQHLARRGAKVYMAARSQERAVAAIDRLRSSGLGPGNGDIHWLPLDYSDPRLAKQAAEVLMEKEARLDIVVNCAALLLIPYKKSHDGIQDIVMVNYLSPTVFIRALLPLLERTAQEPNSDVRIVEVLSEGHRNAPKGVRFRNIDDFNAEFKDASFQRLARYGLSKFMGMLHVKELQRRLDEEGVPIIVLSVHPGVVNTEGVQAYTHSVGPVLSPIYTFIANSFFSTPSQGAYGPVFAAAAPVVRAEAQRYRGAYILPPSKLARADKRTEDRELAKELWDTTESILSGIGL</sequence>
<protein>
    <submittedName>
        <fullName evidence="2">NAD(P)-binding protein</fullName>
    </submittedName>
</protein>